<accession>A0A139A7P5</accession>
<dbReference type="EMBL" id="KQ965788">
    <property type="protein sequence ID" value="KXS12393.1"/>
    <property type="molecule type" value="Genomic_DNA"/>
</dbReference>
<dbReference type="Gene3D" id="3.30.9.10">
    <property type="entry name" value="D-Amino Acid Oxidase, subunit A, domain 2"/>
    <property type="match status" value="1"/>
</dbReference>
<dbReference type="OrthoDB" id="16820at2759"/>
<sequence>MSPRLLETVFGLKGDDTPGPFAKAQVRAEGSFMAFHKHAWTRSALSQCPPLSSSAAASGALAPAIGLRREGWSTVILESAPQINEVGAGIQIPANSGRILVKWGLRDKIDAVARRWVVDAAERLEGEEVAGPNPGPLTTIHTNTAVSSVDSENASAKTTDGRTFSGDVLIGVDGVRSVVKVAVTGDPDNARPSGDKAFRF</sequence>
<evidence type="ECO:0000313" key="5">
    <source>
        <dbReference type="Proteomes" id="UP000070544"/>
    </source>
</evidence>
<keyword evidence="2" id="KW-0560">Oxidoreductase</keyword>
<name>A0A139A7P5_GONPJ</name>
<keyword evidence="3" id="KW-0503">Monooxygenase</keyword>
<comment type="similarity">
    <text evidence="1">Belongs to the paxM FAD-dependent monooxygenase family.</text>
</comment>
<evidence type="ECO:0000256" key="1">
    <source>
        <dbReference type="ARBA" id="ARBA00007992"/>
    </source>
</evidence>
<dbReference type="PANTHER" id="PTHR13789:SF314">
    <property type="entry name" value="FAD-BINDING DOMAIN-CONTAINING PROTEIN"/>
    <property type="match status" value="1"/>
</dbReference>
<dbReference type="Proteomes" id="UP000070544">
    <property type="component" value="Unassembled WGS sequence"/>
</dbReference>
<evidence type="ECO:0000256" key="2">
    <source>
        <dbReference type="ARBA" id="ARBA00023002"/>
    </source>
</evidence>
<protein>
    <recommendedName>
        <fullName evidence="6">FAD-binding domain-containing protein</fullName>
    </recommendedName>
</protein>
<evidence type="ECO:0000313" key="4">
    <source>
        <dbReference type="EMBL" id="KXS12393.1"/>
    </source>
</evidence>
<dbReference type="InterPro" id="IPR036188">
    <property type="entry name" value="FAD/NAD-bd_sf"/>
</dbReference>
<dbReference type="Gene3D" id="3.50.50.60">
    <property type="entry name" value="FAD/NAD(P)-binding domain"/>
    <property type="match status" value="2"/>
</dbReference>
<proteinExistence type="inferred from homology"/>
<evidence type="ECO:0008006" key="6">
    <source>
        <dbReference type="Google" id="ProtNLM"/>
    </source>
</evidence>
<dbReference type="GO" id="GO:0004497">
    <property type="term" value="F:monooxygenase activity"/>
    <property type="evidence" value="ECO:0007669"/>
    <property type="project" value="UniProtKB-KW"/>
</dbReference>
<dbReference type="SUPFAM" id="SSF51905">
    <property type="entry name" value="FAD/NAD(P)-binding domain"/>
    <property type="match status" value="1"/>
</dbReference>
<keyword evidence="5" id="KW-1185">Reference proteome</keyword>
<reference evidence="4 5" key="1">
    <citation type="journal article" date="2015" name="Genome Biol. Evol.">
        <title>Phylogenomic analyses indicate that early fungi evolved digesting cell walls of algal ancestors of land plants.</title>
        <authorList>
            <person name="Chang Y."/>
            <person name="Wang S."/>
            <person name="Sekimoto S."/>
            <person name="Aerts A.L."/>
            <person name="Choi C."/>
            <person name="Clum A."/>
            <person name="LaButti K.M."/>
            <person name="Lindquist E.A."/>
            <person name="Yee Ngan C."/>
            <person name="Ohm R.A."/>
            <person name="Salamov A.A."/>
            <person name="Grigoriev I.V."/>
            <person name="Spatafora J.W."/>
            <person name="Berbee M.L."/>
        </authorList>
    </citation>
    <scope>NUCLEOTIDE SEQUENCE [LARGE SCALE GENOMIC DNA]</scope>
    <source>
        <strain evidence="4 5">JEL478</strain>
    </source>
</reference>
<dbReference type="AlphaFoldDB" id="A0A139A7P5"/>
<gene>
    <name evidence="4" type="ORF">M427DRAFT_34770</name>
</gene>
<organism evidence="4 5">
    <name type="scientific">Gonapodya prolifera (strain JEL478)</name>
    <name type="common">Monoblepharis prolifera</name>
    <dbReference type="NCBI Taxonomy" id="1344416"/>
    <lineage>
        <taxon>Eukaryota</taxon>
        <taxon>Fungi</taxon>
        <taxon>Fungi incertae sedis</taxon>
        <taxon>Chytridiomycota</taxon>
        <taxon>Chytridiomycota incertae sedis</taxon>
        <taxon>Monoblepharidomycetes</taxon>
        <taxon>Monoblepharidales</taxon>
        <taxon>Gonapodyaceae</taxon>
        <taxon>Gonapodya</taxon>
    </lineage>
</organism>
<evidence type="ECO:0000256" key="3">
    <source>
        <dbReference type="ARBA" id="ARBA00023033"/>
    </source>
</evidence>
<dbReference type="PANTHER" id="PTHR13789">
    <property type="entry name" value="MONOOXYGENASE"/>
    <property type="match status" value="1"/>
</dbReference>
<dbReference type="InterPro" id="IPR050493">
    <property type="entry name" value="FAD-dep_Monooxygenase_BioMet"/>
</dbReference>